<dbReference type="InterPro" id="IPR006311">
    <property type="entry name" value="TAT_signal"/>
</dbReference>
<dbReference type="InterPro" id="IPR008979">
    <property type="entry name" value="Galactose-bd-like_sf"/>
</dbReference>
<dbReference type="SUPFAM" id="SSF53474">
    <property type="entry name" value="alpha/beta-Hydrolases"/>
    <property type="match status" value="1"/>
</dbReference>
<feature type="chain" id="PRO_5023150192" evidence="3">
    <location>
        <begin position="26"/>
        <end position="607"/>
    </location>
</feature>
<dbReference type="Gene3D" id="2.60.120.260">
    <property type="entry name" value="Galactose-binding domain-like"/>
    <property type="match status" value="1"/>
</dbReference>
<evidence type="ECO:0000256" key="2">
    <source>
        <dbReference type="SAM" id="MobiDB-lite"/>
    </source>
</evidence>
<dbReference type="EMBL" id="VOQQ01000001">
    <property type="protein sequence ID" value="TXC62554.1"/>
    <property type="molecule type" value="Genomic_DNA"/>
</dbReference>
<dbReference type="InterPro" id="IPR029058">
    <property type="entry name" value="AB_hydrolase_fold"/>
</dbReference>
<dbReference type="GO" id="GO:0008239">
    <property type="term" value="F:dipeptidyl-peptidase activity"/>
    <property type="evidence" value="ECO:0007669"/>
    <property type="project" value="InterPro"/>
</dbReference>
<dbReference type="InterPro" id="IPR000383">
    <property type="entry name" value="Xaa-Pro-like_dom"/>
</dbReference>
<dbReference type="Proteomes" id="UP000321249">
    <property type="component" value="Unassembled WGS sequence"/>
</dbReference>
<dbReference type="OrthoDB" id="9806163at2"/>
<dbReference type="SMART" id="SM00939">
    <property type="entry name" value="PepX_C"/>
    <property type="match status" value="1"/>
</dbReference>
<keyword evidence="1 5" id="KW-0378">Hydrolase</keyword>
<dbReference type="Pfam" id="PF08530">
    <property type="entry name" value="PepX_C"/>
    <property type="match status" value="1"/>
</dbReference>
<organism evidence="5 6">
    <name type="scientific">Allosphingosinicella ginsenosidimutans</name>
    <dbReference type="NCBI Taxonomy" id="1176539"/>
    <lineage>
        <taxon>Bacteria</taxon>
        <taxon>Pseudomonadati</taxon>
        <taxon>Pseudomonadota</taxon>
        <taxon>Alphaproteobacteria</taxon>
        <taxon>Sphingomonadales</taxon>
        <taxon>Sphingomonadaceae</taxon>
        <taxon>Allosphingosinicella</taxon>
    </lineage>
</organism>
<dbReference type="Gene3D" id="1.10.3020.10">
    <property type="entry name" value="alpha-amino acid ester hydrolase ( Helical cap domain)"/>
    <property type="match status" value="1"/>
</dbReference>
<feature type="region of interest" description="Disordered" evidence="2">
    <location>
        <begin position="588"/>
        <end position="607"/>
    </location>
</feature>
<reference evidence="5 6" key="1">
    <citation type="journal article" date="2015" name="J. Microbiol.">
        <title>Sphingosinicella ginsenosidimutans sp. nov., with ginsenoside converting activity.</title>
        <authorList>
            <person name="Kim J.K."/>
            <person name="Kang M.S."/>
            <person name="Park S.C."/>
            <person name="Kim K.M."/>
            <person name="Choi K."/>
            <person name="Yoon M.H."/>
            <person name="Im W.T."/>
        </authorList>
    </citation>
    <scope>NUCLEOTIDE SEQUENCE [LARGE SCALE GENOMIC DNA]</scope>
    <source>
        <strain evidence="5 6">BS-11</strain>
    </source>
</reference>
<keyword evidence="6" id="KW-1185">Reference proteome</keyword>
<evidence type="ECO:0000256" key="1">
    <source>
        <dbReference type="ARBA" id="ARBA00022801"/>
    </source>
</evidence>
<proteinExistence type="predicted"/>
<evidence type="ECO:0000256" key="3">
    <source>
        <dbReference type="SAM" id="SignalP"/>
    </source>
</evidence>
<accession>A0A5C6TQA7</accession>
<dbReference type="InterPro" id="IPR013736">
    <property type="entry name" value="Xaa-Pro_dipept_C"/>
</dbReference>
<dbReference type="Pfam" id="PF02129">
    <property type="entry name" value="Peptidase_S15"/>
    <property type="match status" value="1"/>
</dbReference>
<feature type="signal peptide" evidence="3">
    <location>
        <begin position="1"/>
        <end position="25"/>
    </location>
</feature>
<dbReference type="InterPro" id="IPR005674">
    <property type="entry name" value="CocE/Ser_esterase"/>
</dbReference>
<name>A0A5C6TQA7_9SPHN</name>
<dbReference type="RefSeq" id="WP_147041943.1">
    <property type="nucleotide sequence ID" value="NZ_BAABIR010000001.1"/>
</dbReference>
<evidence type="ECO:0000259" key="4">
    <source>
        <dbReference type="SMART" id="SM00939"/>
    </source>
</evidence>
<dbReference type="SUPFAM" id="SSF49785">
    <property type="entry name" value="Galactose-binding domain-like"/>
    <property type="match status" value="1"/>
</dbReference>
<dbReference type="PROSITE" id="PS51318">
    <property type="entry name" value="TAT"/>
    <property type="match status" value="1"/>
</dbReference>
<dbReference type="AlphaFoldDB" id="A0A5C6TQA7"/>
<feature type="domain" description="Xaa-Pro dipeptidyl-peptidase C-terminal" evidence="4">
    <location>
        <begin position="333"/>
        <end position="582"/>
    </location>
</feature>
<keyword evidence="3" id="KW-0732">Signal</keyword>
<comment type="caution">
    <text evidence="5">The sequence shown here is derived from an EMBL/GenBank/DDBJ whole genome shotgun (WGS) entry which is preliminary data.</text>
</comment>
<evidence type="ECO:0000313" key="5">
    <source>
        <dbReference type="EMBL" id="TXC62554.1"/>
    </source>
</evidence>
<evidence type="ECO:0000313" key="6">
    <source>
        <dbReference type="Proteomes" id="UP000321249"/>
    </source>
</evidence>
<gene>
    <name evidence="5" type="ORF">FRZ32_02100</name>
</gene>
<protein>
    <submittedName>
        <fullName evidence="5">CocE/NonD family hydrolase</fullName>
    </submittedName>
</protein>
<dbReference type="NCBIfam" id="TIGR00976">
    <property type="entry name" value="CocE_NonD"/>
    <property type="match status" value="1"/>
</dbReference>
<sequence length="607" mass="66685">MKTFRTFLLAGASLALAVAGSVAQADQPSAQASPPQVGFRYPNTIAQYDVGITMPDGVRLSATVLRPADDQKHPTVFLQTPYGKDASAAQVIDFVNRGYAYVSVDVRGRFDSGGDFAPFRDAADGAHVLDWIAQQDWSNGQVATIGASYSGNSQWNLWRERNPHQSAIVSYVAPADGFGDFVRFNGVPKLDLIFTWMMQEYGRVNHPHEVEDFDWGEVMAALPLSTIDQRNGRRVQAWEDAMREDRFGPYWQPLQATGNTPGRDIPTFNVTGWYEGQLLGAVRNYENARGHSATPGNHVLVIGPWLHGVNRNRVIGALDAGPQAIIDLDSLRDRWMDHVLLGREAPTHKNFIYFLPALNQWRQADAFPIPGTQYRSMRLSSGGHANTAAGDGMLVEGNGRGAPDTFTYDPNHPVPSLSSRTAGARGGLPQGSVDHASVEQRDDVLVYTGQPLAEDVEVTGPVRANIYISSDVVDTDVVVRLMDVYPDGRSLNIAEGIARAKYRNSMSDPELMQPGQVYRIPVDLFPTSNYFRAGHRFRVEVTSSDFPVFGRNLNTANSDSGTETAIAHTRVHHDRRYTSEIILPIVPRGASEPFDPPMQTAAAQPAE</sequence>
<dbReference type="Gene3D" id="3.40.50.1820">
    <property type="entry name" value="alpha/beta hydrolase"/>
    <property type="match status" value="1"/>
</dbReference>